<name>A0ABW0SH48_9RHOB</name>
<dbReference type="Gene3D" id="1.10.10.60">
    <property type="entry name" value="Homeodomain-like"/>
    <property type="match status" value="1"/>
</dbReference>
<dbReference type="Proteomes" id="UP001596056">
    <property type="component" value="Unassembled WGS sequence"/>
</dbReference>
<evidence type="ECO:0000313" key="3">
    <source>
        <dbReference type="EMBL" id="MFC5568300.1"/>
    </source>
</evidence>
<dbReference type="EMBL" id="JBHSNA010000034">
    <property type="protein sequence ID" value="MFC5568300.1"/>
    <property type="molecule type" value="Genomic_DNA"/>
</dbReference>
<dbReference type="InterPro" id="IPR053392">
    <property type="entry name" value="Transposase_IS30-like"/>
</dbReference>
<comment type="caution">
    <text evidence="3">The sequence shown here is derived from an EMBL/GenBank/DDBJ whole genome shotgun (WGS) entry which is preliminary data.</text>
</comment>
<dbReference type="RefSeq" id="WP_209843354.1">
    <property type="nucleotide sequence ID" value="NZ_JBHSNA010000034.1"/>
</dbReference>
<keyword evidence="1" id="KW-0233">DNA recombination</keyword>
<evidence type="ECO:0000313" key="4">
    <source>
        <dbReference type="Proteomes" id="UP001596056"/>
    </source>
</evidence>
<accession>A0ABW0SH48</accession>
<dbReference type="Pfam" id="PF13936">
    <property type="entry name" value="HTH_38"/>
    <property type="match status" value="1"/>
</dbReference>
<keyword evidence="4" id="KW-1185">Reference proteome</keyword>
<feature type="domain" description="Transposase IS30-like HTH" evidence="2">
    <location>
        <begin position="7"/>
        <end position="47"/>
    </location>
</feature>
<reference evidence="4" key="1">
    <citation type="journal article" date="2019" name="Int. J. Syst. Evol. Microbiol.">
        <title>The Global Catalogue of Microorganisms (GCM) 10K type strain sequencing project: providing services to taxonomists for standard genome sequencing and annotation.</title>
        <authorList>
            <consortium name="The Broad Institute Genomics Platform"/>
            <consortium name="The Broad Institute Genome Sequencing Center for Infectious Disease"/>
            <person name="Wu L."/>
            <person name="Ma J."/>
        </authorList>
    </citation>
    <scope>NUCLEOTIDE SEQUENCE [LARGE SCALE GENOMIC DNA]</scope>
    <source>
        <strain evidence="4">KACC 11588</strain>
    </source>
</reference>
<organism evidence="3 4">
    <name type="scientific">Rubellimicrobium aerolatum</name>
    <dbReference type="NCBI Taxonomy" id="490979"/>
    <lineage>
        <taxon>Bacteria</taxon>
        <taxon>Pseudomonadati</taxon>
        <taxon>Pseudomonadota</taxon>
        <taxon>Alphaproteobacteria</taxon>
        <taxon>Rhodobacterales</taxon>
        <taxon>Roseobacteraceae</taxon>
        <taxon>Rubellimicrobium</taxon>
    </lineage>
</organism>
<proteinExistence type="predicted"/>
<sequence length="236" mass="27172">MPCPFVHLSLEERRQLARLREQKIAIDEIARRLGRHRSTIYRELKRNWWHDAEVPQAKGYWPVTAQQLADGRRRSSCKLARHPDLRAAVIDRLKDGWSPEQIAGRLKVEPGSGPQHWLCHETIYRFVYSAEGQSQELAQYLPERRRARKPRSLVFPGTSRIHHRPKEVNVRAEFGHWEADLMIFRKSTARPTWPRWSSARTASPCCSATTTVAPSVSVWSSCSDGRRCRGIVSACG</sequence>
<dbReference type="PANTHER" id="PTHR10948:SF23">
    <property type="entry name" value="TRANSPOSASE INSI FOR INSERTION SEQUENCE ELEMENT IS30A-RELATED"/>
    <property type="match status" value="1"/>
</dbReference>
<evidence type="ECO:0000259" key="2">
    <source>
        <dbReference type="Pfam" id="PF13936"/>
    </source>
</evidence>
<dbReference type="NCBIfam" id="NF033563">
    <property type="entry name" value="transpos_IS30"/>
    <property type="match status" value="1"/>
</dbReference>
<dbReference type="InterPro" id="IPR051917">
    <property type="entry name" value="Transposase-Integrase"/>
</dbReference>
<evidence type="ECO:0000256" key="1">
    <source>
        <dbReference type="ARBA" id="ARBA00023172"/>
    </source>
</evidence>
<gene>
    <name evidence="3" type="ORF">ACFPOC_18000</name>
</gene>
<protein>
    <submittedName>
        <fullName evidence="3">IS30 family transposase</fullName>
    </submittedName>
</protein>
<dbReference type="PANTHER" id="PTHR10948">
    <property type="entry name" value="TRANSPOSASE"/>
    <property type="match status" value="1"/>
</dbReference>
<dbReference type="InterPro" id="IPR025246">
    <property type="entry name" value="IS30-like_HTH"/>
</dbReference>